<feature type="compositionally biased region" description="Low complexity" evidence="1">
    <location>
        <begin position="345"/>
        <end position="355"/>
    </location>
</feature>
<dbReference type="SUPFAM" id="SSF89009">
    <property type="entry name" value="GAT-like domain"/>
    <property type="match status" value="1"/>
</dbReference>
<dbReference type="InterPro" id="IPR045007">
    <property type="entry name" value="LSB5"/>
</dbReference>
<feature type="domain" description="VHS" evidence="2">
    <location>
        <begin position="21"/>
        <end position="162"/>
    </location>
</feature>
<dbReference type="PROSITE" id="PS50179">
    <property type="entry name" value="VHS"/>
    <property type="match status" value="1"/>
</dbReference>
<feature type="region of interest" description="Disordered" evidence="1">
    <location>
        <begin position="154"/>
        <end position="211"/>
    </location>
</feature>
<dbReference type="Proteomes" id="UP000092555">
    <property type="component" value="Unassembled WGS sequence"/>
</dbReference>
<name>A0A1A0HH86_9ASCO</name>
<feature type="region of interest" description="Disordered" evidence="1">
    <location>
        <begin position="330"/>
        <end position="389"/>
    </location>
</feature>
<dbReference type="GO" id="GO:0007034">
    <property type="term" value="P:vacuolar transport"/>
    <property type="evidence" value="ECO:0007669"/>
    <property type="project" value="UniProtKB-ARBA"/>
</dbReference>
<dbReference type="GO" id="GO:0051666">
    <property type="term" value="P:actin cortical patch localization"/>
    <property type="evidence" value="ECO:0007669"/>
    <property type="project" value="TreeGrafter"/>
</dbReference>
<dbReference type="Gene3D" id="1.25.40.90">
    <property type="match status" value="1"/>
</dbReference>
<protein>
    <recommendedName>
        <fullName evidence="2">VHS domain-containing protein</fullName>
    </recommendedName>
</protein>
<feature type="region of interest" description="Disordered" evidence="1">
    <location>
        <begin position="403"/>
        <end position="462"/>
    </location>
</feature>
<dbReference type="OrthoDB" id="10068368at2759"/>
<dbReference type="SUPFAM" id="SSF48464">
    <property type="entry name" value="ENTH/VHS domain"/>
    <property type="match status" value="1"/>
</dbReference>
<organism evidence="3 4">
    <name type="scientific">Metschnikowia bicuspidata var. bicuspidata NRRL YB-4993</name>
    <dbReference type="NCBI Taxonomy" id="869754"/>
    <lineage>
        <taxon>Eukaryota</taxon>
        <taxon>Fungi</taxon>
        <taxon>Dikarya</taxon>
        <taxon>Ascomycota</taxon>
        <taxon>Saccharomycotina</taxon>
        <taxon>Pichiomycetes</taxon>
        <taxon>Metschnikowiaceae</taxon>
        <taxon>Metschnikowia</taxon>
    </lineage>
</organism>
<dbReference type="GO" id="GO:0043130">
    <property type="term" value="F:ubiquitin binding"/>
    <property type="evidence" value="ECO:0007669"/>
    <property type="project" value="InterPro"/>
</dbReference>
<feature type="compositionally biased region" description="Basic residues" evidence="1">
    <location>
        <begin position="197"/>
        <end position="208"/>
    </location>
</feature>
<feature type="compositionally biased region" description="Acidic residues" evidence="1">
    <location>
        <begin position="356"/>
        <end position="370"/>
    </location>
</feature>
<dbReference type="AlphaFoldDB" id="A0A1A0HH86"/>
<keyword evidence="4" id="KW-1185">Reference proteome</keyword>
<evidence type="ECO:0000313" key="4">
    <source>
        <dbReference type="Proteomes" id="UP000092555"/>
    </source>
</evidence>
<dbReference type="GeneID" id="30031523"/>
<dbReference type="GO" id="GO:0035091">
    <property type="term" value="F:phosphatidylinositol binding"/>
    <property type="evidence" value="ECO:0007669"/>
    <property type="project" value="InterPro"/>
</dbReference>
<evidence type="ECO:0000256" key="1">
    <source>
        <dbReference type="SAM" id="MobiDB-lite"/>
    </source>
</evidence>
<reference evidence="3 4" key="1">
    <citation type="submission" date="2016-05" db="EMBL/GenBank/DDBJ databases">
        <title>Comparative genomics of biotechnologically important yeasts.</title>
        <authorList>
            <consortium name="DOE Joint Genome Institute"/>
            <person name="Riley R."/>
            <person name="Haridas S."/>
            <person name="Wolfe K.H."/>
            <person name="Lopes M.R."/>
            <person name="Hittinger C.T."/>
            <person name="Goker M."/>
            <person name="Salamov A."/>
            <person name="Wisecaver J."/>
            <person name="Long T.M."/>
            <person name="Aerts A.L."/>
            <person name="Barry K."/>
            <person name="Choi C."/>
            <person name="Clum A."/>
            <person name="Coughlan A.Y."/>
            <person name="Deshpande S."/>
            <person name="Douglass A.P."/>
            <person name="Hanson S.J."/>
            <person name="Klenk H.-P."/>
            <person name="LaButti K."/>
            <person name="Lapidus A."/>
            <person name="Lindquist E."/>
            <person name="Lipzen A."/>
            <person name="Meier-kolthoff J.P."/>
            <person name="Ohm R.A."/>
            <person name="Otillar R.P."/>
            <person name="Pangilinan J."/>
            <person name="Peng Y."/>
            <person name="Rokas A."/>
            <person name="Rosa C.A."/>
            <person name="Scheuner C."/>
            <person name="Sibirny A.A."/>
            <person name="Slot J.C."/>
            <person name="Stielow J.B."/>
            <person name="Sun H."/>
            <person name="Kurtzman C.P."/>
            <person name="Blackwell M."/>
            <person name="Grigoriev I.V."/>
            <person name="Jeffries T.W."/>
        </authorList>
    </citation>
    <scope>NUCLEOTIDE SEQUENCE [LARGE SCALE GENOMIC DNA]</scope>
    <source>
        <strain evidence="3 4">NRRL YB-4993</strain>
    </source>
</reference>
<evidence type="ECO:0000313" key="3">
    <source>
        <dbReference type="EMBL" id="OBA23544.1"/>
    </source>
</evidence>
<dbReference type="GO" id="GO:0007015">
    <property type="term" value="P:actin filament organization"/>
    <property type="evidence" value="ECO:0007669"/>
    <property type="project" value="InterPro"/>
</dbReference>
<proteinExistence type="predicted"/>
<dbReference type="GO" id="GO:0006897">
    <property type="term" value="P:endocytosis"/>
    <property type="evidence" value="ECO:0007669"/>
    <property type="project" value="InterPro"/>
</dbReference>
<dbReference type="RefSeq" id="XP_018714025.1">
    <property type="nucleotide sequence ID" value="XM_018858547.1"/>
</dbReference>
<accession>A0A1A0HH86</accession>
<dbReference type="PANTHER" id="PTHR47789">
    <property type="entry name" value="LAS SEVENTEEN-BINDING PROTEIN 5"/>
    <property type="match status" value="1"/>
</dbReference>
<dbReference type="Pfam" id="PF00790">
    <property type="entry name" value="VHS"/>
    <property type="match status" value="1"/>
</dbReference>
<gene>
    <name evidence="3" type="ORF">METBIDRAFT_76541</name>
</gene>
<dbReference type="EMBL" id="LXTC01000001">
    <property type="protein sequence ID" value="OBA23544.1"/>
    <property type="molecule type" value="Genomic_DNA"/>
</dbReference>
<dbReference type="CDD" id="cd16980">
    <property type="entry name" value="VHS_Lsb5"/>
    <property type="match status" value="1"/>
</dbReference>
<evidence type="ECO:0000259" key="2">
    <source>
        <dbReference type="PROSITE" id="PS50179"/>
    </source>
</evidence>
<dbReference type="InterPro" id="IPR008942">
    <property type="entry name" value="ENTH_VHS"/>
</dbReference>
<sequence length="462" mass="50322">MPIFGEKPFTSITVKVNQLCTLNRNADLEDDSMELYVPDLVSLIKLQSLGAVEAARAIRKKIKYGNTPAELVLALDLLELLVLNAGSKIGQAIAADDKLGELLRAVASGLARSGLGGPYDGLVVRRVRELARGWRHEFQELPGYGNLAGLYKAMPRSSDKNDRSSDRNDRSSGKNDRSGARHVPPPRPQTKSPYAAKQKKKKSKRKRGVVYADEQYQIPQINYRAEAPKIRTTIADCHTHTTALDNALLALARGSDPMDDAKAAAEFERCRKIRRKVLRYLQYVGAGDGSHKSKEVLELDDEFLGSLLVANDQLVASFHRFDAMCGYTPENPAQYHQDDRRDDASVSSGESYYTSDSDDESAGDEIDDGESATGADDIGESAAGAGTENDAIAGRLRRLDVNDAGSDTDDAAGLAVPVHPRDRRQALARPQPVARQDTAVSTESGDPFGDRNEVSKGASVYY</sequence>
<dbReference type="STRING" id="869754.A0A1A0HH86"/>
<dbReference type="GO" id="GO:0030479">
    <property type="term" value="C:actin cortical patch"/>
    <property type="evidence" value="ECO:0007669"/>
    <property type="project" value="TreeGrafter"/>
</dbReference>
<dbReference type="InterPro" id="IPR002014">
    <property type="entry name" value="VHS_dom"/>
</dbReference>
<comment type="caution">
    <text evidence="3">The sequence shown here is derived from an EMBL/GenBank/DDBJ whole genome shotgun (WGS) entry which is preliminary data.</text>
</comment>
<dbReference type="PANTHER" id="PTHR47789:SF1">
    <property type="entry name" value="LAS SEVENTEEN-BINDING PROTEIN 5"/>
    <property type="match status" value="1"/>
</dbReference>
<feature type="compositionally biased region" description="Basic and acidic residues" evidence="1">
    <location>
        <begin position="157"/>
        <end position="179"/>
    </location>
</feature>